<feature type="compositionally biased region" description="Low complexity" evidence="4">
    <location>
        <begin position="222"/>
        <end position="238"/>
    </location>
</feature>
<dbReference type="SUPFAM" id="SSF50978">
    <property type="entry name" value="WD40 repeat-like"/>
    <property type="match status" value="1"/>
</dbReference>
<dbReference type="PROSITE" id="PS00678">
    <property type="entry name" value="WD_REPEATS_1"/>
    <property type="match status" value="2"/>
</dbReference>
<gene>
    <name evidence="6" type="ORF">KFE25_011763</name>
</gene>
<dbReference type="Gene3D" id="2.130.10.10">
    <property type="entry name" value="YVTN repeat-like/Quinoprotein amine dehydrogenase"/>
    <property type="match status" value="2"/>
</dbReference>
<dbReference type="PANTHER" id="PTHR16017:SF0">
    <property type="entry name" value="WD REPEAT-CONTAINING PROTEIN 70"/>
    <property type="match status" value="1"/>
</dbReference>
<keyword evidence="7" id="KW-1185">Reference proteome</keyword>
<dbReference type="InterPro" id="IPR036322">
    <property type="entry name" value="WD40_repeat_dom_sf"/>
</dbReference>
<dbReference type="OMA" id="PIGASMA"/>
<keyword evidence="1 3" id="KW-0853">WD repeat</keyword>
<feature type="compositionally biased region" description="Acidic residues" evidence="4">
    <location>
        <begin position="306"/>
        <end position="316"/>
    </location>
</feature>
<comment type="caution">
    <text evidence="6">The sequence shown here is derived from an EMBL/GenBank/DDBJ whole genome shotgun (WGS) entry which is preliminary data.</text>
</comment>
<dbReference type="InterPro" id="IPR019775">
    <property type="entry name" value="WD40_repeat_CS"/>
</dbReference>
<feature type="region of interest" description="Disordered" evidence="4">
    <location>
        <begin position="208"/>
        <end position="316"/>
    </location>
</feature>
<evidence type="ECO:0000256" key="3">
    <source>
        <dbReference type="PROSITE-ProRule" id="PRU00221"/>
    </source>
</evidence>
<feature type="compositionally biased region" description="Basic and acidic residues" evidence="4">
    <location>
        <begin position="762"/>
        <end position="774"/>
    </location>
</feature>
<dbReference type="Pfam" id="PF00400">
    <property type="entry name" value="WD40"/>
    <property type="match status" value="3"/>
</dbReference>
<dbReference type="InterPro" id="IPR051858">
    <property type="entry name" value="WD_repeat_GAD-1"/>
</dbReference>
<evidence type="ECO:0000313" key="7">
    <source>
        <dbReference type="Proteomes" id="UP000751190"/>
    </source>
</evidence>
<dbReference type="Pfam" id="PF00498">
    <property type="entry name" value="FHA"/>
    <property type="match status" value="1"/>
</dbReference>
<evidence type="ECO:0000256" key="1">
    <source>
        <dbReference type="ARBA" id="ARBA00022574"/>
    </source>
</evidence>
<name>A0A8J5XB85_DIALT</name>
<dbReference type="InterPro" id="IPR008984">
    <property type="entry name" value="SMAD_FHA_dom_sf"/>
</dbReference>
<evidence type="ECO:0000313" key="6">
    <source>
        <dbReference type="EMBL" id="KAG8460272.1"/>
    </source>
</evidence>
<accession>A0A8J5XB85</accession>
<organism evidence="6 7">
    <name type="scientific">Diacronema lutheri</name>
    <name type="common">Unicellular marine alga</name>
    <name type="synonym">Monochrysis lutheri</name>
    <dbReference type="NCBI Taxonomy" id="2081491"/>
    <lineage>
        <taxon>Eukaryota</taxon>
        <taxon>Haptista</taxon>
        <taxon>Haptophyta</taxon>
        <taxon>Pavlovophyceae</taxon>
        <taxon>Pavlovales</taxon>
        <taxon>Pavlovaceae</taxon>
        <taxon>Diacronema</taxon>
    </lineage>
</organism>
<protein>
    <recommendedName>
        <fullName evidence="5">FHA domain-containing protein</fullName>
    </recommendedName>
</protein>
<dbReference type="InterPro" id="IPR015943">
    <property type="entry name" value="WD40/YVTN_repeat-like_dom_sf"/>
</dbReference>
<dbReference type="Gene3D" id="2.60.200.20">
    <property type="match status" value="1"/>
</dbReference>
<dbReference type="GO" id="GO:0005634">
    <property type="term" value="C:nucleus"/>
    <property type="evidence" value="ECO:0007669"/>
    <property type="project" value="TreeGrafter"/>
</dbReference>
<feature type="region of interest" description="Disordered" evidence="4">
    <location>
        <begin position="752"/>
        <end position="786"/>
    </location>
</feature>
<keyword evidence="2" id="KW-0677">Repeat</keyword>
<evidence type="ECO:0000259" key="5">
    <source>
        <dbReference type="PROSITE" id="PS50006"/>
    </source>
</evidence>
<dbReference type="PANTHER" id="PTHR16017">
    <property type="entry name" value="GASTRULATION DEFECTIVE PROTEIN 1-RELATED"/>
    <property type="match status" value="1"/>
</dbReference>
<dbReference type="PROSITE" id="PS50082">
    <property type="entry name" value="WD_REPEATS_2"/>
    <property type="match status" value="3"/>
</dbReference>
<feature type="region of interest" description="Disordered" evidence="4">
    <location>
        <begin position="170"/>
        <end position="192"/>
    </location>
</feature>
<reference evidence="6" key="1">
    <citation type="submission" date="2021-05" db="EMBL/GenBank/DDBJ databases">
        <title>The genome of the haptophyte Pavlova lutheri (Diacronema luteri, Pavlovales) - a model for lipid biosynthesis in eukaryotic algae.</title>
        <authorList>
            <person name="Hulatt C.J."/>
            <person name="Posewitz M.C."/>
        </authorList>
    </citation>
    <scope>NUCLEOTIDE SEQUENCE</scope>
    <source>
        <strain evidence="6">NIVA-4/92</strain>
    </source>
</reference>
<sequence>MAPRFVAKEGGVEMQALELRAGQERWVVGRSLESDLCVDHPSLSRRHCAITRTADGSFFIADLGSVHGTRYAGEALAPDQPMRLFDGVIITLGHSAREYTTMDVPLIPVSPTGAPGGAVDNAAAARVVKGAARRPEGATAEATVGVEGAADAEMQEMLGLPLAFGRAANASGAGAAGAPSKGPHPKEPRKGQHGKIVLGARLGATLGVAPDAPKAAPPAAPPTSAVAATGAADAATGAPPSPARAPIGASMAADGAADDGDDDLIGPPMPVGLAASGASGAESDDELIGPPLPTALRARAEGDGSHDDDDDDDDDEGAAEEAAMLDRFRRRLPTSHCVPIRGHGKTVRVVALDGAGARMLTGSLDGGVRLYDFNGMAQDMRPFRTLEEPLGSYQIRSADWSPTSSNLILGGSSAQPRLLDRDGKALSTLMRGDMYLRDLTHTKGHIAAVTCVRWHPAEPLLIATAGEDSTVRIWDVEVAAGRDDRTSLSNKSGQLRALALKDARGQRTAVSSIDWQHDGRSIALATVDGCVQLWDTRHHDTRPQLVATGAHVSGTSTACVRFAPAAAGSGGTHTLASRGGLGDETLCVWDLRVVRAAAQSATLGGGRSAACEPVHRWSGLRTLPCGADCVWSPSGTMVATGTAFDREAAGAESGEDGSVDGCVVAFSLDEPRAPPLRERVGERVSVSGLAWHARLNQLFAGGSDGAVLGFYSEGMSERGLLYCAHRAVRRRDVELGDIAALHAANAIAPAALGARRPKKRGREREREREVERHQPMRPPPGVGSGGRLADNLTHALIKTVDKGLNSFRDEDPREALLKFAELTEKDPLWTSAYAKTQPKPILAKTVDPQDEEQ</sequence>
<dbReference type="SMART" id="SM00240">
    <property type="entry name" value="FHA"/>
    <property type="match status" value="1"/>
</dbReference>
<dbReference type="CDD" id="cd00060">
    <property type="entry name" value="FHA"/>
    <property type="match status" value="1"/>
</dbReference>
<dbReference type="InterPro" id="IPR001680">
    <property type="entry name" value="WD40_rpt"/>
</dbReference>
<feature type="domain" description="FHA" evidence="5">
    <location>
        <begin position="26"/>
        <end position="76"/>
    </location>
</feature>
<feature type="compositionally biased region" description="Low complexity" evidence="4">
    <location>
        <begin position="245"/>
        <end position="255"/>
    </location>
</feature>
<dbReference type="GO" id="GO:0035861">
    <property type="term" value="C:site of double-strand break"/>
    <property type="evidence" value="ECO:0007669"/>
    <property type="project" value="TreeGrafter"/>
</dbReference>
<dbReference type="EMBL" id="JAGTXO010000033">
    <property type="protein sequence ID" value="KAG8460272.1"/>
    <property type="molecule type" value="Genomic_DNA"/>
</dbReference>
<evidence type="ECO:0000256" key="4">
    <source>
        <dbReference type="SAM" id="MobiDB-lite"/>
    </source>
</evidence>
<dbReference type="Proteomes" id="UP000751190">
    <property type="component" value="Unassembled WGS sequence"/>
</dbReference>
<dbReference type="AlphaFoldDB" id="A0A8J5XB85"/>
<feature type="repeat" description="WD" evidence="3">
    <location>
        <begin position="340"/>
        <end position="374"/>
    </location>
</feature>
<dbReference type="OrthoDB" id="10264376at2759"/>
<dbReference type="InterPro" id="IPR000253">
    <property type="entry name" value="FHA_dom"/>
</dbReference>
<dbReference type="SUPFAM" id="SSF49879">
    <property type="entry name" value="SMAD/FHA domain"/>
    <property type="match status" value="1"/>
</dbReference>
<feature type="repeat" description="WD" evidence="3">
    <location>
        <begin position="503"/>
        <end position="537"/>
    </location>
</feature>
<dbReference type="PROSITE" id="PS50006">
    <property type="entry name" value="FHA_DOMAIN"/>
    <property type="match status" value="1"/>
</dbReference>
<dbReference type="PROSITE" id="PS50294">
    <property type="entry name" value="WD_REPEATS_REGION"/>
    <property type="match status" value="3"/>
</dbReference>
<evidence type="ECO:0000256" key="2">
    <source>
        <dbReference type="ARBA" id="ARBA00022737"/>
    </source>
</evidence>
<dbReference type="SMART" id="SM00320">
    <property type="entry name" value="WD40"/>
    <property type="match status" value="5"/>
</dbReference>
<proteinExistence type="predicted"/>
<feature type="repeat" description="WD" evidence="3">
    <location>
        <begin position="442"/>
        <end position="477"/>
    </location>
</feature>